<evidence type="ECO:0000313" key="2">
    <source>
        <dbReference type="EMBL" id="KLK93917.1"/>
    </source>
</evidence>
<evidence type="ECO:0000313" key="3">
    <source>
        <dbReference type="Proteomes" id="UP000035489"/>
    </source>
</evidence>
<sequence>MTEKVAEGADAFLERYPQDARDLELMREDPATWLRREVQNLQKMSRDQHVKHLALTYTMYAKAAQDDGYRKALVGLLAARRKKVTKQTHFADLLVELMFTYGDDTPENRSRYRRLYNRDAHAIRYLMAAKIPPDQVEELARQKGEGPDAWSRKRADAEARSESAAIDEASQQDCEASPAQVRLRASGPLNIACTLAGTDTMAEIVERAIDLLKHVSQHVSDAGQAASGMNQDAKERVQIARHKCRILTELCERALSIPDEPPPAILEVEMDDDGLAEVLNMSKEDRARITVKRRKGPDGWTRIIAVAHRIHVPSRE</sequence>
<reference evidence="2 3" key="1">
    <citation type="submission" date="2015-05" db="EMBL/GenBank/DDBJ databases">
        <title>Draft genome sequence of Microvirga vignae strain BR3299, a novel nitrogen fixing bacteria isolated from Brazil semi-aired region.</title>
        <authorList>
            <person name="Zilli J.E."/>
            <person name="Passos S.R."/>
            <person name="Leite J."/>
            <person name="Baldani J.I."/>
            <person name="Xavier G.R."/>
            <person name="Rumjaneck N.G."/>
            <person name="Simoes-Araujo J.L."/>
        </authorList>
    </citation>
    <scope>NUCLEOTIDE SEQUENCE [LARGE SCALE GENOMIC DNA]</scope>
    <source>
        <strain evidence="2 3">BR3299</strain>
    </source>
</reference>
<gene>
    <name evidence="2" type="ORF">AA309_05380</name>
</gene>
<dbReference type="EMBL" id="LCYG01000016">
    <property type="protein sequence ID" value="KLK93917.1"/>
    <property type="molecule type" value="Genomic_DNA"/>
</dbReference>
<organism evidence="2 3">
    <name type="scientific">Microvirga vignae</name>
    <dbReference type="NCBI Taxonomy" id="1225564"/>
    <lineage>
        <taxon>Bacteria</taxon>
        <taxon>Pseudomonadati</taxon>
        <taxon>Pseudomonadota</taxon>
        <taxon>Alphaproteobacteria</taxon>
        <taxon>Hyphomicrobiales</taxon>
        <taxon>Methylobacteriaceae</taxon>
        <taxon>Microvirga</taxon>
    </lineage>
</organism>
<keyword evidence="3" id="KW-1185">Reference proteome</keyword>
<dbReference type="STRING" id="1225564.AA309_05380"/>
<proteinExistence type="predicted"/>
<protein>
    <submittedName>
        <fullName evidence="2">Uncharacterized protein</fullName>
    </submittedName>
</protein>
<evidence type="ECO:0000256" key="1">
    <source>
        <dbReference type="SAM" id="MobiDB-lite"/>
    </source>
</evidence>
<name>A0A0H1RMQ2_9HYPH</name>
<accession>A0A0H1RMQ2</accession>
<dbReference type="Proteomes" id="UP000035489">
    <property type="component" value="Unassembled WGS sequence"/>
</dbReference>
<dbReference type="AlphaFoldDB" id="A0A0H1RMQ2"/>
<feature type="compositionally biased region" description="Basic and acidic residues" evidence="1">
    <location>
        <begin position="139"/>
        <end position="161"/>
    </location>
</feature>
<comment type="caution">
    <text evidence="2">The sequence shown here is derived from an EMBL/GenBank/DDBJ whole genome shotgun (WGS) entry which is preliminary data.</text>
</comment>
<feature type="region of interest" description="Disordered" evidence="1">
    <location>
        <begin position="139"/>
        <end position="179"/>
    </location>
</feature>
<dbReference type="PATRIC" id="fig|1225564.3.peg.1539"/>